<evidence type="ECO:0000313" key="1">
    <source>
        <dbReference type="EMBL" id="CAH2072932.1"/>
    </source>
</evidence>
<name>A0ABN8J317_9NEOP</name>
<organism evidence="1 2">
    <name type="scientific">Iphiclides podalirius</name>
    <name type="common">scarce swallowtail</name>
    <dbReference type="NCBI Taxonomy" id="110791"/>
    <lineage>
        <taxon>Eukaryota</taxon>
        <taxon>Metazoa</taxon>
        <taxon>Ecdysozoa</taxon>
        <taxon>Arthropoda</taxon>
        <taxon>Hexapoda</taxon>
        <taxon>Insecta</taxon>
        <taxon>Pterygota</taxon>
        <taxon>Neoptera</taxon>
        <taxon>Endopterygota</taxon>
        <taxon>Lepidoptera</taxon>
        <taxon>Glossata</taxon>
        <taxon>Ditrysia</taxon>
        <taxon>Papilionoidea</taxon>
        <taxon>Papilionidae</taxon>
        <taxon>Papilioninae</taxon>
        <taxon>Iphiclides</taxon>
    </lineage>
</organism>
<sequence>MGRVIGRETESFVDQEIVRAIDTFIERPIVARVQRFGATSACDNYTNSPFGWGGPRGNGASRNSFSVIYYHYGVVDSIMAMGYETSLREEQPPLGMCSPRPNICL</sequence>
<reference evidence="1" key="1">
    <citation type="submission" date="2022-03" db="EMBL/GenBank/DDBJ databases">
        <authorList>
            <person name="Martin H S."/>
        </authorList>
    </citation>
    <scope>NUCLEOTIDE SEQUENCE</scope>
</reference>
<feature type="non-terminal residue" evidence="1">
    <location>
        <position position="1"/>
    </location>
</feature>
<keyword evidence="2" id="KW-1185">Reference proteome</keyword>
<protein>
    <submittedName>
        <fullName evidence="1">Uncharacterized protein</fullName>
    </submittedName>
</protein>
<accession>A0ABN8J317</accession>
<gene>
    <name evidence="1" type="ORF">IPOD504_LOCUS15403</name>
</gene>
<dbReference type="EMBL" id="OW152819">
    <property type="protein sequence ID" value="CAH2072932.1"/>
    <property type="molecule type" value="Genomic_DNA"/>
</dbReference>
<proteinExistence type="predicted"/>
<evidence type="ECO:0000313" key="2">
    <source>
        <dbReference type="Proteomes" id="UP000837857"/>
    </source>
</evidence>
<dbReference type="Proteomes" id="UP000837857">
    <property type="component" value="Chromosome 7"/>
</dbReference>